<gene>
    <name evidence="2" type="ORF">UFOVP68_51</name>
</gene>
<accession>A0A6J5L2G1</accession>
<reference evidence="2" key="1">
    <citation type="submission" date="2020-04" db="EMBL/GenBank/DDBJ databases">
        <authorList>
            <person name="Chiriac C."/>
            <person name="Salcher M."/>
            <person name="Ghai R."/>
            <person name="Kavagutti S V."/>
        </authorList>
    </citation>
    <scope>NUCLEOTIDE SEQUENCE</scope>
</reference>
<name>A0A6J5L2G1_9CAUD</name>
<dbReference type="EMBL" id="LR796191">
    <property type="protein sequence ID" value="CAB4126189.1"/>
    <property type="molecule type" value="Genomic_DNA"/>
</dbReference>
<proteinExistence type="predicted"/>
<dbReference type="InterPro" id="IPR055651">
    <property type="entry name" value="DUF7227"/>
</dbReference>
<organism evidence="2">
    <name type="scientific">uncultured Caudovirales phage</name>
    <dbReference type="NCBI Taxonomy" id="2100421"/>
    <lineage>
        <taxon>Viruses</taxon>
        <taxon>Duplodnaviria</taxon>
        <taxon>Heunggongvirae</taxon>
        <taxon>Uroviricota</taxon>
        <taxon>Caudoviricetes</taxon>
        <taxon>Peduoviridae</taxon>
        <taxon>Maltschvirus</taxon>
        <taxon>Maltschvirus maltsch</taxon>
    </lineage>
</organism>
<evidence type="ECO:0000313" key="2">
    <source>
        <dbReference type="EMBL" id="CAB4126189.1"/>
    </source>
</evidence>
<protein>
    <recommendedName>
        <fullName evidence="1">DUF7227 domain-containing protein</fullName>
    </recommendedName>
</protein>
<evidence type="ECO:0000259" key="1">
    <source>
        <dbReference type="Pfam" id="PF23872"/>
    </source>
</evidence>
<dbReference type="Pfam" id="PF23872">
    <property type="entry name" value="DUF7227"/>
    <property type="match status" value="1"/>
</dbReference>
<sequence length="239" mass="24677">MNVMSPFAFAAVTGTFHLTLKSRNAKTGPIPVSTSTADTCPTVCPFNSGNGCYAASGPLALHWRKVTDGRSGASYAALLDQIAALPDGQLWRHNQAGDLAGIGDALDVDALDALTAANVGRRGFTYTHKPLTTAAERDAVARANANGFTVNLSGNDLAHADALADLAIAPVVVVLPADATQNTVTPAGRKVTVCPATIRDDISCVDCQLCARLRDAIVGFPAHGTSKRKADAVARKVAA</sequence>
<feature type="domain" description="DUF7227" evidence="1">
    <location>
        <begin position="15"/>
        <end position="234"/>
    </location>
</feature>